<feature type="compositionally biased region" description="Polar residues" evidence="2">
    <location>
        <begin position="105"/>
        <end position="115"/>
    </location>
</feature>
<dbReference type="GO" id="GO:0032153">
    <property type="term" value="C:cell division site"/>
    <property type="evidence" value="ECO:0007669"/>
    <property type="project" value="TreeGrafter"/>
</dbReference>
<evidence type="ECO:0000313" key="5">
    <source>
        <dbReference type="EMBL" id="OUL57825.1"/>
    </source>
</evidence>
<dbReference type="PANTHER" id="PTHR21666:SF263">
    <property type="entry name" value="MUREIN HYDROLASE ACTIVATOR NLPD"/>
    <property type="match status" value="1"/>
</dbReference>
<evidence type="ECO:0000256" key="3">
    <source>
        <dbReference type="SAM" id="SignalP"/>
    </source>
</evidence>
<feature type="compositionally biased region" description="Basic and acidic residues" evidence="2">
    <location>
        <begin position="125"/>
        <end position="137"/>
    </location>
</feature>
<gene>
    <name evidence="5" type="ORF">B1199_12280</name>
</gene>
<feature type="domain" description="LysM" evidence="4">
    <location>
        <begin position="48"/>
        <end position="92"/>
    </location>
</feature>
<feature type="region of interest" description="Disordered" evidence="2">
    <location>
        <begin position="99"/>
        <end position="147"/>
    </location>
</feature>
<dbReference type="SMART" id="SM00257">
    <property type="entry name" value="LysM"/>
    <property type="match status" value="1"/>
</dbReference>
<dbReference type="InterPro" id="IPR036779">
    <property type="entry name" value="LysM_dom_sf"/>
</dbReference>
<evidence type="ECO:0000256" key="1">
    <source>
        <dbReference type="ARBA" id="ARBA00038420"/>
    </source>
</evidence>
<dbReference type="GO" id="GO:0004222">
    <property type="term" value="F:metalloendopeptidase activity"/>
    <property type="evidence" value="ECO:0007669"/>
    <property type="project" value="TreeGrafter"/>
</dbReference>
<name>A0A244CQF6_PSEDV</name>
<accession>A0A244CQF6</accession>
<dbReference type="InterPro" id="IPR011055">
    <property type="entry name" value="Dup_hybrid_motif"/>
</dbReference>
<dbReference type="InterPro" id="IPR018392">
    <property type="entry name" value="LysM"/>
</dbReference>
<evidence type="ECO:0000259" key="4">
    <source>
        <dbReference type="PROSITE" id="PS51782"/>
    </source>
</evidence>
<dbReference type="CDD" id="cd00118">
    <property type="entry name" value="LysM"/>
    <property type="match status" value="1"/>
</dbReference>
<dbReference type="PANTHER" id="PTHR21666">
    <property type="entry name" value="PEPTIDASE-RELATED"/>
    <property type="match status" value="1"/>
</dbReference>
<dbReference type="Gene3D" id="3.10.350.10">
    <property type="entry name" value="LysM domain"/>
    <property type="match status" value="1"/>
</dbReference>
<dbReference type="SUPFAM" id="SSF51261">
    <property type="entry name" value="Duplicated hybrid motif"/>
    <property type="match status" value="1"/>
</dbReference>
<dbReference type="InterPro" id="IPR016047">
    <property type="entry name" value="M23ase_b-sheet_dom"/>
</dbReference>
<dbReference type="Pfam" id="PF01551">
    <property type="entry name" value="Peptidase_M23"/>
    <property type="match status" value="1"/>
</dbReference>
<dbReference type="PROSITE" id="PS51782">
    <property type="entry name" value="LYSM"/>
    <property type="match status" value="1"/>
</dbReference>
<comment type="similarity">
    <text evidence="1">Belongs to the E.coli NlpD/Haemophilus LppB family.</text>
</comment>
<dbReference type="InterPro" id="IPR050570">
    <property type="entry name" value="Cell_wall_metabolism_enzyme"/>
</dbReference>
<keyword evidence="3" id="KW-0732">Signal</keyword>
<dbReference type="GO" id="GO:0009279">
    <property type="term" value="C:cell outer membrane"/>
    <property type="evidence" value="ECO:0007669"/>
    <property type="project" value="TreeGrafter"/>
</dbReference>
<evidence type="ECO:0000313" key="6">
    <source>
        <dbReference type="Proteomes" id="UP000194841"/>
    </source>
</evidence>
<dbReference type="RefSeq" id="WP_086744407.1">
    <property type="nucleotide sequence ID" value="NZ_MWPV01000003.1"/>
</dbReference>
<dbReference type="CDD" id="cd12797">
    <property type="entry name" value="M23_peptidase"/>
    <property type="match status" value="1"/>
</dbReference>
<evidence type="ECO:0000256" key="2">
    <source>
        <dbReference type="SAM" id="MobiDB-lite"/>
    </source>
</evidence>
<dbReference type="EMBL" id="MWPV01000003">
    <property type="protein sequence ID" value="OUL57825.1"/>
    <property type="molecule type" value="Genomic_DNA"/>
</dbReference>
<dbReference type="AlphaFoldDB" id="A0A244CQF6"/>
<feature type="signal peptide" evidence="3">
    <location>
        <begin position="1"/>
        <end position="22"/>
    </location>
</feature>
<proteinExistence type="inferred from homology"/>
<dbReference type="Gene3D" id="2.70.70.10">
    <property type="entry name" value="Glucose Permease (Domain IIA)"/>
    <property type="match status" value="1"/>
</dbReference>
<keyword evidence="6" id="KW-1185">Reference proteome</keyword>
<comment type="caution">
    <text evidence="5">The sequence shown here is derived from an EMBL/GenBank/DDBJ whole genome shotgun (WGS) entry which is preliminary data.</text>
</comment>
<dbReference type="Proteomes" id="UP000194841">
    <property type="component" value="Unassembled WGS sequence"/>
</dbReference>
<reference evidence="5 6" key="1">
    <citation type="submission" date="2017-02" db="EMBL/GenBank/DDBJ databases">
        <title>Pseudoalteromonas ulvae TC14 Genome.</title>
        <authorList>
            <person name="Molmeret M."/>
        </authorList>
    </citation>
    <scope>NUCLEOTIDE SEQUENCE [LARGE SCALE GENOMIC DNA]</scope>
    <source>
        <strain evidence="5">TC14</strain>
    </source>
</reference>
<sequence>MSHRYLKLSFILFCTVLWGCTARTTPAPVTNLSSGKTSSQQKIQQLSSGYKVKRGETLYSIAFRADMDFRELAQVNNIQAPYTIFPGQLLHFRANTQKKKKASSYPKQTNKSTISQQKNYKKSKKQLDQPKQREYGQKHTTKKQATDIKQAADKIVWQWPVKGTVSRTFSNKDNGYKGIYIINKANTAVTAAANGTVVYAGNALRGYGNLIIVKHNDDYLSAYAHNDKLLVKEKQDVKVGQKIAEMGRTDETSIGLRFEIRFRGKSVNPVKYLPKH</sequence>
<organism evidence="5 6">
    <name type="scientific">Pseudoalteromonas ulvae</name>
    <dbReference type="NCBI Taxonomy" id="107327"/>
    <lineage>
        <taxon>Bacteria</taxon>
        <taxon>Pseudomonadati</taxon>
        <taxon>Pseudomonadota</taxon>
        <taxon>Gammaproteobacteria</taxon>
        <taxon>Alteromonadales</taxon>
        <taxon>Pseudoalteromonadaceae</taxon>
        <taxon>Pseudoalteromonas</taxon>
    </lineage>
</organism>
<dbReference type="OrthoDB" id="9795421at2"/>
<protein>
    <submittedName>
        <fullName evidence="5">Peptidoglycan-binding protein</fullName>
    </submittedName>
</protein>
<dbReference type="Pfam" id="PF01476">
    <property type="entry name" value="LysM"/>
    <property type="match status" value="1"/>
</dbReference>
<feature type="chain" id="PRO_5012196449" evidence="3">
    <location>
        <begin position="23"/>
        <end position="276"/>
    </location>
</feature>